<sequence>MSDSGKSSSRSTEIRKEGNALFLQNKSHNDRLVLSLYTKSIAYAPMESEELALAYGNRSALWLHLQKYELCIIDIHRALDITKSKDLVQKLLLRQKQCLKHIPRSSKHGKKEPKVPKITPSKSVPCGSNCIEPGWNKKYGRHYVASRDIKAGTVLMCEKTSYAFVDVEHMYLVCSHCLSLAGAGIPCDYCIFTVYCSDTCKKEAWTEYHDVICALFSIDSFSLNFHRYLFQRQMQDDDNNNISFGPFMASIRMVIIILRKEGSKTILETAQNLNKRNDEGSAELPCGQTPHCSSFEFLYRLSACRENMHECTTGIMSKLKKAFTKTSDSFSQILPSESISSMQNVFEKLYRIYESNSFLFSSSDCKCEDPVGGFCDRVKGCILGPCSSLFNHSCDQNVDRLFLKGPRIMFFANQPIKKGEQLFISYGPILTMDRLSRQTMLKDHYSFTCECGPCTENWPVVASKEVIIRAPNDIDLELTRRLGGDEQRYKFLATQIVFNDKYFNTAVEMLNFIYKKIDRKEAALEAQIYKLYIRRFFIHLYRENLQLHHLYDIHVMLDSRNE</sequence>
<organism evidence="1 2">
    <name type="scientific">Eretmocerus hayati</name>
    <dbReference type="NCBI Taxonomy" id="131215"/>
    <lineage>
        <taxon>Eukaryota</taxon>
        <taxon>Metazoa</taxon>
        <taxon>Ecdysozoa</taxon>
        <taxon>Arthropoda</taxon>
        <taxon>Hexapoda</taxon>
        <taxon>Insecta</taxon>
        <taxon>Pterygota</taxon>
        <taxon>Neoptera</taxon>
        <taxon>Endopterygota</taxon>
        <taxon>Hymenoptera</taxon>
        <taxon>Apocrita</taxon>
        <taxon>Proctotrupomorpha</taxon>
        <taxon>Chalcidoidea</taxon>
        <taxon>Aphelinidae</taxon>
        <taxon>Aphelininae</taxon>
        <taxon>Eretmocerus</taxon>
    </lineage>
</organism>
<dbReference type="Proteomes" id="UP001239111">
    <property type="component" value="Chromosome 2"/>
</dbReference>
<proteinExistence type="predicted"/>
<evidence type="ECO:0000313" key="1">
    <source>
        <dbReference type="EMBL" id="KAJ8679812.1"/>
    </source>
</evidence>
<protein>
    <submittedName>
        <fullName evidence="1">Uncharacterized protein</fullName>
    </submittedName>
</protein>
<reference evidence="1" key="1">
    <citation type="submission" date="2023-04" db="EMBL/GenBank/DDBJ databases">
        <title>A chromosome-level genome assembly of the parasitoid wasp Eretmocerus hayati.</title>
        <authorList>
            <person name="Zhong Y."/>
            <person name="Liu S."/>
            <person name="Liu Y."/>
        </authorList>
    </citation>
    <scope>NUCLEOTIDE SEQUENCE</scope>
    <source>
        <strain evidence="1">ZJU_SS_LIU_2023</strain>
    </source>
</reference>
<name>A0ACC2PBH3_9HYME</name>
<evidence type="ECO:0000313" key="2">
    <source>
        <dbReference type="Proteomes" id="UP001239111"/>
    </source>
</evidence>
<accession>A0ACC2PBH3</accession>
<gene>
    <name evidence="1" type="ORF">QAD02_015599</name>
</gene>
<dbReference type="EMBL" id="CM056742">
    <property type="protein sequence ID" value="KAJ8679812.1"/>
    <property type="molecule type" value="Genomic_DNA"/>
</dbReference>
<keyword evidence="2" id="KW-1185">Reference proteome</keyword>
<comment type="caution">
    <text evidence="1">The sequence shown here is derived from an EMBL/GenBank/DDBJ whole genome shotgun (WGS) entry which is preliminary data.</text>
</comment>